<sequence length="346" mass="37113">MRVNENRSRATRGSASDIAQVLGVSKAAVSYALNGKPGISDETRRSIIELARAYGIEVPERATNMHTIPSLVGLVLADLSNPFYQELGVAVAEVARSHNLNTLLAHTGDRPKDLLSTVQTMTQHGVNGIILTATQDGDASVARLLRNANLPYVQVSRKMPTVRAAFVGIDNKNAAKDMALHMVSHGYKKIALAIGPRSSSASNERHVGYLEGLIESGLSTPTEWIVRTDLGTGGGYNAAKHFRSLKRGLPEAILCGSDAIAFGIIEDFNAHGISVPDDVAVGGFDGVTPAVWPGFSLTTIVQPIRAMADQAVVQLENLMRNERVKQTDIVCPYELHIGNSCRCQPI</sequence>
<dbReference type="PANTHER" id="PTHR30146">
    <property type="entry name" value="LACI-RELATED TRANSCRIPTIONAL REPRESSOR"/>
    <property type="match status" value="1"/>
</dbReference>
<dbReference type="SUPFAM" id="SSF47413">
    <property type="entry name" value="lambda repressor-like DNA-binding domains"/>
    <property type="match status" value="1"/>
</dbReference>
<dbReference type="InterPro" id="IPR001761">
    <property type="entry name" value="Peripla_BP/Lac1_sug-bd_dom"/>
</dbReference>
<dbReference type="InterPro" id="IPR028082">
    <property type="entry name" value="Peripla_BP_I"/>
</dbReference>
<dbReference type="PROSITE" id="PS50932">
    <property type="entry name" value="HTH_LACI_2"/>
    <property type="match status" value="1"/>
</dbReference>
<proteinExistence type="predicted"/>
<dbReference type="RefSeq" id="WP_024059247.1">
    <property type="nucleotide sequence ID" value="NZ_JAGZVZ010000001.1"/>
</dbReference>
<dbReference type="Pfam" id="PF00532">
    <property type="entry name" value="Peripla_BP_1"/>
    <property type="match status" value="1"/>
</dbReference>
<name>A0AAJ1BAK8_9ACTO</name>
<evidence type="ECO:0000256" key="3">
    <source>
        <dbReference type="ARBA" id="ARBA00023163"/>
    </source>
</evidence>
<dbReference type="PANTHER" id="PTHR30146:SF109">
    <property type="entry name" value="HTH-TYPE TRANSCRIPTIONAL REGULATOR GALS"/>
    <property type="match status" value="1"/>
</dbReference>
<keyword evidence="3" id="KW-0804">Transcription</keyword>
<keyword evidence="2" id="KW-0238">DNA-binding</keyword>
<evidence type="ECO:0000256" key="1">
    <source>
        <dbReference type="ARBA" id="ARBA00023015"/>
    </source>
</evidence>
<dbReference type="SUPFAM" id="SSF53822">
    <property type="entry name" value="Periplasmic binding protein-like I"/>
    <property type="match status" value="1"/>
</dbReference>
<feature type="domain" description="HTH lacI-type" evidence="4">
    <location>
        <begin position="17"/>
        <end position="67"/>
    </location>
</feature>
<dbReference type="InterPro" id="IPR010982">
    <property type="entry name" value="Lambda_DNA-bd_dom_sf"/>
</dbReference>
<dbReference type="EMBL" id="JAKNHJ010000003">
    <property type="protein sequence ID" value="MCG4617224.1"/>
    <property type="molecule type" value="Genomic_DNA"/>
</dbReference>
<dbReference type="SMART" id="SM00354">
    <property type="entry name" value="HTH_LACI"/>
    <property type="match status" value="1"/>
</dbReference>
<dbReference type="CDD" id="cd06267">
    <property type="entry name" value="PBP1_LacI_sugar_binding-like"/>
    <property type="match status" value="1"/>
</dbReference>
<dbReference type="InterPro" id="IPR000843">
    <property type="entry name" value="HTH_LacI"/>
</dbReference>
<reference evidence="5" key="1">
    <citation type="submission" date="2022-01" db="EMBL/GenBank/DDBJ databases">
        <title>Collection of gut derived symbiotic bacterial strains cultured from healthy donors.</title>
        <authorList>
            <person name="Lin H."/>
            <person name="Kohout C."/>
            <person name="Waligurski E."/>
            <person name="Pamer E.G."/>
        </authorList>
    </citation>
    <scope>NUCLEOTIDE SEQUENCE</scope>
    <source>
        <strain evidence="5">DFI.7.46</strain>
    </source>
</reference>
<gene>
    <name evidence="5" type="ORF">L0M99_01760</name>
</gene>
<protein>
    <submittedName>
        <fullName evidence="5">LacI family transcriptional regulator</fullName>
    </submittedName>
</protein>
<keyword evidence="1" id="KW-0805">Transcription regulation</keyword>
<dbReference type="GO" id="GO:0003700">
    <property type="term" value="F:DNA-binding transcription factor activity"/>
    <property type="evidence" value="ECO:0007669"/>
    <property type="project" value="TreeGrafter"/>
</dbReference>
<dbReference type="Pfam" id="PF00356">
    <property type="entry name" value="LacI"/>
    <property type="match status" value="1"/>
</dbReference>
<dbReference type="Proteomes" id="UP001200537">
    <property type="component" value="Unassembled WGS sequence"/>
</dbReference>
<dbReference type="Gene3D" id="3.40.50.2300">
    <property type="match status" value="2"/>
</dbReference>
<comment type="caution">
    <text evidence="5">The sequence shown here is derived from an EMBL/GenBank/DDBJ whole genome shotgun (WGS) entry which is preliminary data.</text>
</comment>
<organism evidence="5 6">
    <name type="scientific">Varibaculum cambriense</name>
    <dbReference type="NCBI Taxonomy" id="184870"/>
    <lineage>
        <taxon>Bacteria</taxon>
        <taxon>Bacillati</taxon>
        <taxon>Actinomycetota</taxon>
        <taxon>Actinomycetes</taxon>
        <taxon>Actinomycetales</taxon>
        <taxon>Actinomycetaceae</taxon>
        <taxon>Varibaculum</taxon>
    </lineage>
</organism>
<evidence type="ECO:0000259" key="4">
    <source>
        <dbReference type="PROSITE" id="PS50932"/>
    </source>
</evidence>
<dbReference type="GO" id="GO:0000976">
    <property type="term" value="F:transcription cis-regulatory region binding"/>
    <property type="evidence" value="ECO:0007669"/>
    <property type="project" value="TreeGrafter"/>
</dbReference>
<evidence type="ECO:0000256" key="2">
    <source>
        <dbReference type="ARBA" id="ARBA00023125"/>
    </source>
</evidence>
<dbReference type="AlphaFoldDB" id="A0AAJ1BAK8"/>
<evidence type="ECO:0000313" key="6">
    <source>
        <dbReference type="Proteomes" id="UP001200537"/>
    </source>
</evidence>
<dbReference type="Gene3D" id="1.10.260.40">
    <property type="entry name" value="lambda repressor-like DNA-binding domains"/>
    <property type="match status" value="1"/>
</dbReference>
<dbReference type="CDD" id="cd01392">
    <property type="entry name" value="HTH_LacI"/>
    <property type="match status" value="1"/>
</dbReference>
<accession>A0AAJ1BAK8</accession>
<evidence type="ECO:0000313" key="5">
    <source>
        <dbReference type="EMBL" id="MCG4617224.1"/>
    </source>
</evidence>